<evidence type="ECO:0000313" key="3">
    <source>
        <dbReference type="EMBL" id="MDV3455646.1"/>
    </source>
</evidence>
<comment type="similarity">
    <text evidence="1 2">Belongs to the CutC family.</text>
</comment>
<reference evidence="3 4" key="1">
    <citation type="submission" date="2023-10" db="EMBL/GenBank/DDBJ databases">
        <title>Sphingomonas sp. HF-S4 16S ribosomal RNA gene Genome sequencing and assembly.</title>
        <authorList>
            <person name="Lee H."/>
        </authorList>
    </citation>
    <scope>NUCLEOTIDE SEQUENCE [LARGE SCALE GENOMIC DNA]</scope>
    <source>
        <strain evidence="3 4">HF-S4</strain>
    </source>
</reference>
<dbReference type="HAMAP" id="MF_00795">
    <property type="entry name" value="CutC"/>
    <property type="match status" value="1"/>
</dbReference>
<evidence type="ECO:0000256" key="2">
    <source>
        <dbReference type="HAMAP-Rule" id="MF_00795"/>
    </source>
</evidence>
<dbReference type="Proteomes" id="UP001273531">
    <property type="component" value="Unassembled WGS sequence"/>
</dbReference>
<evidence type="ECO:0000256" key="1">
    <source>
        <dbReference type="ARBA" id="ARBA00007768"/>
    </source>
</evidence>
<name>A0ABU3Y2R8_9SPHN</name>
<keyword evidence="4" id="KW-1185">Reference proteome</keyword>
<dbReference type="RefSeq" id="WP_317224861.1">
    <property type="nucleotide sequence ID" value="NZ_JAWJEJ010000001.1"/>
</dbReference>
<organism evidence="3 4">
    <name type="scientific">Sphingomonas agrestis</name>
    <dbReference type="NCBI Taxonomy" id="3080540"/>
    <lineage>
        <taxon>Bacteria</taxon>
        <taxon>Pseudomonadati</taxon>
        <taxon>Pseudomonadota</taxon>
        <taxon>Alphaproteobacteria</taxon>
        <taxon>Sphingomonadales</taxon>
        <taxon>Sphingomonadaceae</taxon>
        <taxon>Sphingomonas</taxon>
    </lineage>
</organism>
<comment type="caution">
    <text evidence="2">Once thought to be involved in copper homeostasis, experiments in E.coli have shown this is not the case.</text>
</comment>
<dbReference type="SUPFAM" id="SSF110395">
    <property type="entry name" value="CutC-like"/>
    <property type="match status" value="1"/>
</dbReference>
<comment type="subcellular location">
    <subcellularLocation>
        <location evidence="2">Cytoplasm</location>
    </subcellularLocation>
</comment>
<dbReference type="InterPro" id="IPR005627">
    <property type="entry name" value="CutC-like"/>
</dbReference>
<dbReference type="Pfam" id="PF03932">
    <property type="entry name" value="CutC"/>
    <property type="match status" value="1"/>
</dbReference>
<evidence type="ECO:0000313" key="4">
    <source>
        <dbReference type="Proteomes" id="UP001273531"/>
    </source>
</evidence>
<dbReference type="PANTHER" id="PTHR12598:SF0">
    <property type="entry name" value="COPPER HOMEOSTASIS PROTEIN CUTC HOMOLOG"/>
    <property type="match status" value="1"/>
</dbReference>
<dbReference type="Gene3D" id="3.20.20.380">
    <property type="entry name" value="Copper homeostasis (CutC) domain"/>
    <property type="match status" value="1"/>
</dbReference>
<dbReference type="EMBL" id="JAWJEJ010000001">
    <property type="protein sequence ID" value="MDV3455646.1"/>
    <property type="molecule type" value="Genomic_DNA"/>
</dbReference>
<keyword evidence="2" id="KW-0963">Cytoplasm</keyword>
<gene>
    <name evidence="2" type="primary">cutC</name>
    <name evidence="3" type="ORF">RZN05_01515</name>
</gene>
<proteinExistence type="inferred from homology"/>
<accession>A0ABU3Y2R8</accession>
<dbReference type="PANTHER" id="PTHR12598">
    <property type="entry name" value="COPPER HOMEOSTASIS PROTEIN CUTC"/>
    <property type="match status" value="1"/>
</dbReference>
<protein>
    <recommendedName>
        <fullName evidence="2">PF03932 family protein CutC</fullName>
    </recommendedName>
</protein>
<dbReference type="InterPro" id="IPR036822">
    <property type="entry name" value="CutC-like_dom_sf"/>
</dbReference>
<comment type="caution">
    <text evidence="3">The sequence shown here is derived from an EMBL/GenBank/DDBJ whole genome shotgun (WGS) entry which is preliminary data.</text>
</comment>
<sequence>MPPLLLEICVDDPAGIAAAIAGGADRLELCSALELGGLTPSAALLGHAVRSGCLVHAMIRPRAGGFVLGQGEEALMVEEIRLALGQGAAGVVIGALRPDRTLDRDALARFRDAAGEATLVLHRAIDLTPDPVAAVGEAAALGYDKILSSGGAPTAVQGMATLAAMVAAAGTRISIIAGSGVTPGNVGQLVAGTGVREVHGSASMSGPDPDAAAVRLGFASGPRRATNHGIVAGLRAALAGGTA</sequence>